<comment type="similarity">
    <text evidence="2">Belongs to the FliS family.</text>
</comment>
<keyword evidence="3" id="KW-0963">Cytoplasm</keyword>
<evidence type="ECO:0000256" key="3">
    <source>
        <dbReference type="ARBA" id="ARBA00022490"/>
    </source>
</evidence>
<gene>
    <name evidence="6" type="ORF">PYK22_00917</name>
</gene>
<dbReference type="Pfam" id="PF02561">
    <property type="entry name" value="FliS"/>
    <property type="match status" value="1"/>
</dbReference>
<evidence type="ECO:0000313" key="7">
    <source>
        <dbReference type="Proteomes" id="UP000031518"/>
    </source>
</evidence>
<organism evidence="6 7">
    <name type="scientific">Pyrinomonas methylaliphatogenes</name>
    <dbReference type="NCBI Taxonomy" id="454194"/>
    <lineage>
        <taxon>Bacteria</taxon>
        <taxon>Pseudomonadati</taxon>
        <taxon>Acidobacteriota</taxon>
        <taxon>Blastocatellia</taxon>
        <taxon>Blastocatellales</taxon>
        <taxon>Pyrinomonadaceae</taxon>
        <taxon>Pyrinomonas</taxon>
    </lineage>
</organism>
<sequence>MIPVKTHALASYGKIANAETDRLQQIIMLYDGAIRFLRLAVTDIENKDLIAKAEHTSRALDIIAYLQAILDFERGGEVARTLDGFYGQISALVLRASATLDAALMSRAADLLVPVRDAWAEARASQLVASPVLSPHADQPVLARP</sequence>
<dbReference type="Proteomes" id="UP000031518">
    <property type="component" value="Unassembled WGS sequence"/>
</dbReference>
<dbReference type="SUPFAM" id="SSF101116">
    <property type="entry name" value="Flagellar export chaperone FliS"/>
    <property type="match status" value="1"/>
</dbReference>
<dbReference type="InterPro" id="IPR036584">
    <property type="entry name" value="FliS_sf"/>
</dbReference>
<reference evidence="6 7" key="1">
    <citation type="submission" date="2013-12" db="EMBL/GenBank/DDBJ databases">
        <authorList>
            <person name="Stott M."/>
        </authorList>
    </citation>
    <scope>NUCLEOTIDE SEQUENCE [LARGE SCALE GENOMIC DNA]</scope>
    <source>
        <strain evidence="6 7">K22</strain>
    </source>
</reference>
<dbReference type="PANTHER" id="PTHR34773:SF1">
    <property type="entry name" value="FLAGELLAR SECRETION CHAPERONE FLIS"/>
    <property type="match status" value="1"/>
</dbReference>
<keyword evidence="7" id="KW-1185">Reference proteome</keyword>
<dbReference type="CDD" id="cd16098">
    <property type="entry name" value="FliS"/>
    <property type="match status" value="1"/>
</dbReference>
<evidence type="ECO:0000256" key="5">
    <source>
        <dbReference type="ARBA" id="ARBA00023186"/>
    </source>
</evidence>
<dbReference type="OrthoDB" id="121542at2"/>
<dbReference type="STRING" id="454194.PYK22_00917"/>
<dbReference type="EMBL" id="CBXV010000004">
    <property type="protein sequence ID" value="CDM64922.1"/>
    <property type="molecule type" value="Genomic_DNA"/>
</dbReference>
<keyword evidence="6" id="KW-0969">Cilium</keyword>
<keyword evidence="6" id="KW-0282">Flagellum</keyword>
<protein>
    <submittedName>
        <fullName evidence="6">Flagellar biosynthetic protein FliS</fullName>
    </submittedName>
</protein>
<keyword evidence="4" id="KW-1005">Bacterial flagellum biogenesis</keyword>
<reference evidence="6 7" key="2">
    <citation type="submission" date="2015-01" db="EMBL/GenBank/DDBJ databases">
        <title>Complete genome sequence of Pyrinomonas methylaliphatogenes type strain K22T.</title>
        <authorList>
            <person name="Lee K.C.Y."/>
            <person name="Power J.F."/>
            <person name="Dunfield P.F."/>
            <person name="Morgan X.C."/>
            <person name="Huttenhower C."/>
            <person name="Stott M.B."/>
        </authorList>
    </citation>
    <scope>NUCLEOTIDE SEQUENCE [LARGE SCALE GENOMIC DNA]</scope>
    <source>
        <strain evidence="6 7">K22</strain>
    </source>
</reference>
<dbReference type="Gene3D" id="1.20.120.340">
    <property type="entry name" value="Flagellar protein FliS"/>
    <property type="match status" value="1"/>
</dbReference>
<dbReference type="GO" id="GO:0044780">
    <property type="term" value="P:bacterial-type flagellum assembly"/>
    <property type="evidence" value="ECO:0007669"/>
    <property type="project" value="InterPro"/>
</dbReference>
<evidence type="ECO:0000256" key="2">
    <source>
        <dbReference type="ARBA" id="ARBA00008787"/>
    </source>
</evidence>
<dbReference type="AlphaFoldDB" id="A0A0B6WVZ3"/>
<accession>A0A0B6WVZ3</accession>
<dbReference type="InterPro" id="IPR003713">
    <property type="entry name" value="FliS"/>
</dbReference>
<dbReference type="GO" id="GO:0071973">
    <property type="term" value="P:bacterial-type flagellum-dependent cell motility"/>
    <property type="evidence" value="ECO:0007669"/>
    <property type="project" value="TreeGrafter"/>
</dbReference>
<evidence type="ECO:0000313" key="6">
    <source>
        <dbReference type="EMBL" id="CDM64922.1"/>
    </source>
</evidence>
<dbReference type="GO" id="GO:0005829">
    <property type="term" value="C:cytosol"/>
    <property type="evidence" value="ECO:0007669"/>
    <property type="project" value="UniProtKB-SubCell"/>
</dbReference>
<keyword evidence="5" id="KW-0143">Chaperone</keyword>
<dbReference type="PANTHER" id="PTHR34773">
    <property type="entry name" value="FLAGELLAR SECRETION CHAPERONE FLIS"/>
    <property type="match status" value="1"/>
</dbReference>
<proteinExistence type="inferred from homology"/>
<name>A0A0B6WVZ3_9BACT</name>
<comment type="subcellular location">
    <subcellularLocation>
        <location evidence="1">Cytoplasm</location>
        <location evidence="1">Cytosol</location>
    </subcellularLocation>
</comment>
<evidence type="ECO:0000256" key="4">
    <source>
        <dbReference type="ARBA" id="ARBA00022795"/>
    </source>
</evidence>
<keyword evidence="6" id="KW-0966">Cell projection</keyword>
<dbReference type="NCBIfam" id="TIGR00208">
    <property type="entry name" value="fliS"/>
    <property type="match status" value="1"/>
</dbReference>
<evidence type="ECO:0000256" key="1">
    <source>
        <dbReference type="ARBA" id="ARBA00004514"/>
    </source>
</evidence>
<dbReference type="RefSeq" id="WP_060635339.1">
    <property type="nucleotide sequence ID" value="NZ_CBXV010000004.1"/>
</dbReference>